<proteinExistence type="predicted"/>
<sequence length="247" mass="28932">MGKFEYVTFLNHLFLNLMKNEDDEWVKKVVATPSQEIQEEAAEEEKDEEDDPEEVEPVIEDRADEEITLPTSLLLDLRDQLFSIHVDLWIGLEEIKSIPESHTVELSVSIHEARLTHNFCTLKPIHWESSQPRQQTEKRRGSAPLETYLFAPEFIGTDFRTTLDIARTTLYDWRQSFITKMTELTTTQNQMTDMVSRTASDVTQTCDIFINKDTDLRPEVESWVKWFSHSYTTFLRKYRIDPGHCPV</sequence>
<comment type="caution">
    <text evidence="2">The sequence shown here is derived from an EMBL/GenBank/DDBJ whole genome shotgun (WGS) entry which is preliminary data.</text>
</comment>
<gene>
    <name evidence="2" type="ORF">CJ030_MR4G006348</name>
</gene>
<dbReference type="EMBL" id="RXIC02000022">
    <property type="protein sequence ID" value="KAB1215940.1"/>
    <property type="molecule type" value="Genomic_DNA"/>
</dbReference>
<accession>A0A6A1VZD0</accession>
<evidence type="ECO:0000256" key="1">
    <source>
        <dbReference type="SAM" id="MobiDB-lite"/>
    </source>
</evidence>
<feature type="compositionally biased region" description="Acidic residues" evidence="1">
    <location>
        <begin position="37"/>
        <end position="62"/>
    </location>
</feature>
<dbReference type="Proteomes" id="UP000516437">
    <property type="component" value="Chromosome 4"/>
</dbReference>
<organism evidence="2 3">
    <name type="scientific">Morella rubra</name>
    <name type="common">Chinese bayberry</name>
    <dbReference type="NCBI Taxonomy" id="262757"/>
    <lineage>
        <taxon>Eukaryota</taxon>
        <taxon>Viridiplantae</taxon>
        <taxon>Streptophyta</taxon>
        <taxon>Embryophyta</taxon>
        <taxon>Tracheophyta</taxon>
        <taxon>Spermatophyta</taxon>
        <taxon>Magnoliopsida</taxon>
        <taxon>eudicotyledons</taxon>
        <taxon>Gunneridae</taxon>
        <taxon>Pentapetalae</taxon>
        <taxon>rosids</taxon>
        <taxon>fabids</taxon>
        <taxon>Fagales</taxon>
        <taxon>Myricaceae</taxon>
        <taxon>Morella</taxon>
    </lineage>
</organism>
<evidence type="ECO:0000313" key="3">
    <source>
        <dbReference type="Proteomes" id="UP000516437"/>
    </source>
</evidence>
<dbReference type="AlphaFoldDB" id="A0A6A1VZD0"/>
<reference evidence="2 3" key="1">
    <citation type="journal article" date="2019" name="Plant Biotechnol. J.">
        <title>The red bayberry genome and genetic basis of sex determination.</title>
        <authorList>
            <person name="Jia H.M."/>
            <person name="Jia H.J."/>
            <person name="Cai Q.L."/>
            <person name="Wang Y."/>
            <person name="Zhao H.B."/>
            <person name="Yang W.F."/>
            <person name="Wang G.Y."/>
            <person name="Li Y.H."/>
            <person name="Zhan D.L."/>
            <person name="Shen Y.T."/>
            <person name="Niu Q.F."/>
            <person name="Chang L."/>
            <person name="Qiu J."/>
            <person name="Zhao L."/>
            <person name="Xie H.B."/>
            <person name="Fu W.Y."/>
            <person name="Jin J."/>
            <person name="Li X.W."/>
            <person name="Jiao Y."/>
            <person name="Zhou C.C."/>
            <person name="Tu T."/>
            <person name="Chai C.Y."/>
            <person name="Gao J.L."/>
            <person name="Fan L.J."/>
            <person name="van de Weg E."/>
            <person name="Wang J.Y."/>
            <person name="Gao Z.S."/>
        </authorList>
    </citation>
    <scope>NUCLEOTIDE SEQUENCE [LARGE SCALE GENOMIC DNA]</scope>
    <source>
        <tissue evidence="2">Leaves</tissue>
    </source>
</reference>
<evidence type="ECO:0000313" key="2">
    <source>
        <dbReference type="EMBL" id="KAB1215940.1"/>
    </source>
</evidence>
<name>A0A6A1VZD0_9ROSI</name>
<protein>
    <submittedName>
        <fullName evidence="2">Uncharacterized protein</fullName>
    </submittedName>
</protein>
<feature type="region of interest" description="Disordered" evidence="1">
    <location>
        <begin position="34"/>
        <end position="62"/>
    </location>
</feature>
<keyword evidence="3" id="KW-1185">Reference proteome</keyword>